<evidence type="ECO:0000313" key="2">
    <source>
        <dbReference type="EMBL" id="EAU67851.1"/>
    </source>
</evidence>
<proteinExistence type="predicted"/>
<gene>
    <name evidence="2" type="ORF">STIAU_3112</name>
</gene>
<reference evidence="2 3" key="1">
    <citation type="submission" date="2006-04" db="EMBL/GenBank/DDBJ databases">
        <authorList>
            <person name="Nierman W.C."/>
        </authorList>
    </citation>
    <scope>NUCLEOTIDE SEQUENCE [LARGE SCALE GENOMIC DNA]</scope>
    <source>
        <strain evidence="2 3">DW4/3-1</strain>
    </source>
</reference>
<evidence type="ECO:0000313" key="3">
    <source>
        <dbReference type="Proteomes" id="UP000032702"/>
    </source>
</evidence>
<evidence type="ECO:0000256" key="1">
    <source>
        <dbReference type="SAM" id="MobiDB-lite"/>
    </source>
</evidence>
<dbReference type="Proteomes" id="UP000032702">
    <property type="component" value="Unassembled WGS sequence"/>
</dbReference>
<accession>Q096Z8</accession>
<dbReference type="EMBL" id="AAMD01000026">
    <property type="protein sequence ID" value="EAU67851.1"/>
    <property type="molecule type" value="Genomic_DNA"/>
</dbReference>
<feature type="region of interest" description="Disordered" evidence="1">
    <location>
        <begin position="1"/>
        <end position="33"/>
    </location>
</feature>
<dbReference type="AlphaFoldDB" id="Q096Z8"/>
<feature type="compositionally biased region" description="Gly residues" evidence="1">
    <location>
        <begin position="1"/>
        <end position="20"/>
    </location>
</feature>
<comment type="caution">
    <text evidence="2">The sequence shown here is derived from an EMBL/GenBank/DDBJ whole genome shotgun (WGS) entry which is preliminary data.</text>
</comment>
<feature type="non-terminal residue" evidence="2">
    <location>
        <position position="46"/>
    </location>
</feature>
<organism evidence="2 3">
    <name type="scientific">Stigmatella aurantiaca (strain DW4/3-1)</name>
    <dbReference type="NCBI Taxonomy" id="378806"/>
    <lineage>
        <taxon>Bacteria</taxon>
        <taxon>Pseudomonadati</taxon>
        <taxon>Myxococcota</taxon>
        <taxon>Myxococcia</taxon>
        <taxon>Myxococcales</taxon>
        <taxon>Cystobacterineae</taxon>
        <taxon>Archangiaceae</taxon>
        <taxon>Stigmatella</taxon>
    </lineage>
</organism>
<sequence>MGGDGVGAAIGITGGRGRSGGSAERAVGKHAGEELLGAAPPRCVLG</sequence>
<protein>
    <submittedName>
        <fullName evidence="2">Uncharacterized protein</fullName>
    </submittedName>
</protein>
<name>Q096Z8_STIAD</name>